<sequence length="322" mass="33387">MSSQMLSSSTIISSMSLMTTSAELAEAESDRQCARRFFWWWLGSATVLTLVGNTVHAVLPVISATAVKIGVNLIPPVIAFAAIHGLQALARAGSVHRARRGSFSLRESGGPYVFAVCVTALLALAAAILSYAGLYAVAVAGGLGPRLAALWPLTIDAGIAVSTISLMVLRPASGADLRAARTAARAVSTRSARETSTTAPQVNTPARGARTQPAQSSKTDTAPRSPGPLSAPAQTERAPQAARTALIAPDFAVTDAHRERAAKLVAEGITQKDAESVARVLALAESGASVTRIERETRVHRDAVKKILSAGSEVPMPVLAAV</sequence>
<keyword evidence="2" id="KW-0812">Transmembrane</keyword>
<feature type="compositionally biased region" description="Low complexity" evidence="1">
    <location>
        <begin position="186"/>
        <end position="199"/>
    </location>
</feature>
<feature type="transmembrane region" description="Helical" evidence="2">
    <location>
        <begin position="69"/>
        <end position="90"/>
    </location>
</feature>
<dbReference type="Pfam" id="PF10935">
    <property type="entry name" value="DUF2637"/>
    <property type="match status" value="1"/>
</dbReference>
<keyword evidence="2" id="KW-0472">Membrane</keyword>
<reference evidence="3 4" key="1">
    <citation type="journal article" date="2019" name="Sci. Rep.">
        <title>Extended insight into the Mycobacterium chelonae-abscessus complex through whole genome sequencing of Mycobacterium salmoniphilum outbreak and Mycobacterium salmoniphilum-like strains.</title>
        <authorList>
            <person name="Behra P.R.K."/>
            <person name="Das S."/>
            <person name="Pettersson B.M.F."/>
            <person name="Shirreff L."/>
            <person name="DuCote T."/>
            <person name="Jacobsson K.G."/>
            <person name="Ennis D.G."/>
            <person name="Kirsebom L.A."/>
        </authorList>
    </citation>
    <scope>NUCLEOTIDE SEQUENCE [LARGE SCALE GENOMIC DNA]</scope>
    <source>
        <strain evidence="3 4">DSM 45524</strain>
    </source>
</reference>
<feature type="transmembrane region" description="Helical" evidence="2">
    <location>
        <begin position="37"/>
        <end position="63"/>
    </location>
</feature>
<gene>
    <name evidence="3" type="ORF">EJ571_05145</name>
</gene>
<dbReference type="AlphaFoldDB" id="A0A4R5PE48"/>
<feature type="region of interest" description="Disordered" evidence="1">
    <location>
        <begin position="186"/>
        <end position="239"/>
    </location>
</feature>
<name>A0A4R5PE48_9MYCO</name>
<dbReference type="Proteomes" id="UP000295627">
    <property type="component" value="Unassembled WGS sequence"/>
</dbReference>
<feature type="transmembrane region" description="Helical" evidence="2">
    <location>
        <begin position="149"/>
        <end position="169"/>
    </location>
</feature>
<evidence type="ECO:0000313" key="4">
    <source>
        <dbReference type="Proteomes" id="UP000295627"/>
    </source>
</evidence>
<dbReference type="EMBL" id="RXLR01000010">
    <property type="protein sequence ID" value="TDH23658.1"/>
    <property type="molecule type" value="Genomic_DNA"/>
</dbReference>
<evidence type="ECO:0000313" key="3">
    <source>
        <dbReference type="EMBL" id="TDH23658.1"/>
    </source>
</evidence>
<keyword evidence="2" id="KW-1133">Transmembrane helix</keyword>
<organism evidence="3 4">
    <name type="scientific">Mycobacteroides franklinii</name>
    <dbReference type="NCBI Taxonomy" id="948102"/>
    <lineage>
        <taxon>Bacteria</taxon>
        <taxon>Bacillati</taxon>
        <taxon>Actinomycetota</taxon>
        <taxon>Actinomycetes</taxon>
        <taxon>Mycobacteriales</taxon>
        <taxon>Mycobacteriaceae</taxon>
        <taxon>Mycobacteroides</taxon>
    </lineage>
</organism>
<protein>
    <submittedName>
        <fullName evidence="3">DUF2637 domain-containing protein</fullName>
    </submittedName>
</protein>
<evidence type="ECO:0000256" key="2">
    <source>
        <dbReference type="SAM" id="Phobius"/>
    </source>
</evidence>
<proteinExistence type="predicted"/>
<dbReference type="InterPro" id="IPR021235">
    <property type="entry name" value="DUF2637"/>
</dbReference>
<feature type="compositionally biased region" description="Polar residues" evidence="1">
    <location>
        <begin position="212"/>
        <end position="222"/>
    </location>
</feature>
<comment type="caution">
    <text evidence="3">The sequence shown here is derived from an EMBL/GenBank/DDBJ whole genome shotgun (WGS) entry which is preliminary data.</text>
</comment>
<accession>A0A4R5PE48</accession>
<evidence type="ECO:0000256" key="1">
    <source>
        <dbReference type="SAM" id="MobiDB-lite"/>
    </source>
</evidence>
<feature type="transmembrane region" description="Helical" evidence="2">
    <location>
        <begin position="111"/>
        <end position="137"/>
    </location>
</feature>